<proteinExistence type="predicted"/>
<dbReference type="AlphaFoldDB" id="A0A382FM35"/>
<protein>
    <submittedName>
        <fullName evidence="1">Uncharacterized protein</fullName>
    </submittedName>
</protein>
<dbReference type="EMBL" id="UINC01050570">
    <property type="protein sequence ID" value="SVB63685.1"/>
    <property type="molecule type" value="Genomic_DNA"/>
</dbReference>
<organism evidence="1">
    <name type="scientific">marine metagenome</name>
    <dbReference type="NCBI Taxonomy" id="408172"/>
    <lineage>
        <taxon>unclassified sequences</taxon>
        <taxon>metagenomes</taxon>
        <taxon>ecological metagenomes</taxon>
    </lineage>
</organism>
<name>A0A382FM35_9ZZZZ</name>
<reference evidence="1" key="1">
    <citation type="submission" date="2018-05" db="EMBL/GenBank/DDBJ databases">
        <authorList>
            <person name="Lanie J.A."/>
            <person name="Ng W.-L."/>
            <person name="Kazmierczak K.M."/>
            <person name="Andrzejewski T.M."/>
            <person name="Davidsen T.M."/>
            <person name="Wayne K.J."/>
            <person name="Tettelin H."/>
            <person name="Glass J.I."/>
            <person name="Rusch D."/>
            <person name="Podicherti R."/>
            <person name="Tsui H.-C.T."/>
            <person name="Winkler M.E."/>
        </authorList>
    </citation>
    <scope>NUCLEOTIDE SEQUENCE</scope>
</reference>
<sequence length="36" mass="3798">VLVPEYGSDGVFVTGTVQQGHGPVNLVQAHYDTQQG</sequence>
<feature type="non-terminal residue" evidence="1">
    <location>
        <position position="1"/>
    </location>
</feature>
<feature type="non-terminal residue" evidence="1">
    <location>
        <position position="36"/>
    </location>
</feature>
<accession>A0A382FM35</accession>
<gene>
    <name evidence="1" type="ORF">METZ01_LOCUS216539</name>
</gene>
<evidence type="ECO:0000313" key="1">
    <source>
        <dbReference type="EMBL" id="SVB63685.1"/>
    </source>
</evidence>